<reference evidence="2 3" key="1">
    <citation type="submission" date="2023-09" db="EMBL/GenBank/DDBJ databases">
        <title>Complete-Gapless Cercospora beticola genome.</title>
        <authorList>
            <person name="Wyatt N.A."/>
            <person name="Spanner R.E."/>
            <person name="Bolton M.D."/>
        </authorList>
    </citation>
    <scope>NUCLEOTIDE SEQUENCE [LARGE SCALE GENOMIC DNA]</scope>
    <source>
        <strain evidence="2">Cb09-40</strain>
    </source>
</reference>
<dbReference type="RefSeq" id="XP_065459040.1">
    <property type="nucleotide sequence ID" value="XM_065602968.1"/>
</dbReference>
<name>A0ABZ0NU32_CERBT</name>
<feature type="region of interest" description="Disordered" evidence="1">
    <location>
        <begin position="394"/>
        <end position="428"/>
    </location>
</feature>
<sequence>MTDLCKNCGCCHLGMDPSPCQKMLESCHTCKQWGHTTNFCPLGVRDANGQIGPLPCELPLQQCTQCHNYGHIAHYCPVNPLPLRLMRNNAQAPPRQAASADRKRKHEDEEENDRLMVKLPLAVLDIKHVHPSLLAQIRRSLVNEVTQLLQHHTRDDVLALFLHDVPLPPSASRLEGGNRPVDQMGAFRPSSHYASAKIPEQQLALSPSAQQVARVPVTPITAKKAKKNTGQKPCADCKARHQRCRHTIADGERPSDTPALPESADHATLQPALDQQLALDSGLQQSQVEDVFTNQPMLSGAEQMGTISSDLTLNAPAVGFVPQDTHQEQAWMLNTTVSDLNMLAEAAQQVNAQLEQTPSNDHVVVQAGVEIHPSSEHFNAMDFSQLLNSDSAALPTNGDAHDGQFHGVLGIPSEADQPRKRSTRKKKT</sequence>
<evidence type="ECO:0008006" key="4">
    <source>
        <dbReference type="Google" id="ProtNLM"/>
    </source>
</evidence>
<proteinExistence type="predicted"/>
<evidence type="ECO:0000313" key="2">
    <source>
        <dbReference type="EMBL" id="WPB03031.1"/>
    </source>
</evidence>
<dbReference type="GeneID" id="35430912"/>
<dbReference type="EMBL" id="CP134188">
    <property type="protein sequence ID" value="WPB03031.1"/>
    <property type="molecule type" value="Genomic_DNA"/>
</dbReference>
<dbReference type="Gene3D" id="4.10.60.10">
    <property type="entry name" value="Zinc finger, CCHC-type"/>
    <property type="match status" value="1"/>
</dbReference>
<protein>
    <recommendedName>
        <fullName evidence="4">CCHC-type domain-containing protein</fullName>
    </recommendedName>
</protein>
<accession>A0ABZ0NU32</accession>
<keyword evidence="3" id="KW-1185">Reference proteome</keyword>
<feature type="region of interest" description="Disordered" evidence="1">
    <location>
        <begin position="90"/>
        <end position="112"/>
    </location>
</feature>
<evidence type="ECO:0000313" key="3">
    <source>
        <dbReference type="Proteomes" id="UP001302367"/>
    </source>
</evidence>
<organism evidence="2 3">
    <name type="scientific">Cercospora beticola</name>
    <name type="common">Sugarbeet leaf spot fungus</name>
    <dbReference type="NCBI Taxonomy" id="122368"/>
    <lineage>
        <taxon>Eukaryota</taxon>
        <taxon>Fungi</taxon>
        <taxon>Dikarya</taxon>
        <taxon>Ascomycota</taxon>
        <taxon>Pezizomycotina</taxon>
        <taxon>Dothideomycetes</taxon>
        <taxon>Dothideomycetidae</taxon>
        <taxon>Mycosphaerellales</taxon>
        <taxon>Mycosphaerellaceae</taxon>
        <taxon>Cercospora</taxon>
    </lineage>
</organism>
<gene>
    <name evidence="2" type="ORF">RHO25_007667</name>
</gene>
<evidence type="ECO:0000256" key="1">
    <source>
        <dbReference type="SAM" id="MobiDB-lite"/>
    </source>
</evidence>
<dbReference type="Proteomes" id="UP001302367">
    <property type="component" value="Chromosome 5"/>
</dbReference>